<dbReference type="PANTHER" id="PTHR30028:SF0">
    <property type="entry name" value="PROTEIN ALUMINUM SENSITIVE 3"/>
    <property type="match status" value="1"/>
</dbReference>
<evidence type="ECO:0008006" key="9">
    <source>
        <dbReference type="Google" id="ProtNLM"/>
    </source>
</evidence>
<evidence type="ECO:0000256" key="5">
    <source>
        <dbReference type="ARBA" id="ARBA00023136"/>
    </source>
</evidence>
<dbReference type="EMBL" id="CP002101">
    <property type="protein sequence ID" value="AEH61114.1"/>
    <property type="molecule type" value="Genomic_DNA"/>
</dbReference>
<feature type="transmembrane region" description="Helical" evidence="6">
    <location>
        <begin position="92"/>
        <end position="111"/>
    </location>
</feature>
<feature type="transmembrane region" description="Helical" evidence="6">
    <location>
        <begin position="223"/>
        <end position="246"/>
    </location>
</feature>
<protein>
    <recommendedName>
        <fullName evidence="9">ABC transport system permease protein</fullName>
    </recommendedName>
</protein>
<dbReference type="KEGG" id="mzh:Mzhil_1260"/>
<dbReference type="RefSeq" id="WP_013898551.1">
    <property type="nucleotide sequence ID" value="NC_015676.1"/>
</dbReference>
<feature type="transmembrane region" description="Helical" evidence="6">
    <location>
        <begin position="190"/>
        <end position="211"/>
    </location>
</feature>
<evidence type="ECO:0000313" key="7">
    <source>
        <dbReference type="EMBL" id="AEH61114.1"/>
    </source>
</evidence>
<feature type="transmembrane region" description="Helical" evidence="6">
    <location>
        <begin position="64"/>
        <end position="80"/>
    </location>
</feature>
<sequence length="263" mass="29340">MTTYDISNYSLVLCGLLLLIPAIISYITKLKIMQESMTTVGRMAIQLFLVGLFLTFLFDLNNSYINMAWVLVMVLVAAYTSIDNINLKVKELYFPMVCSFLGGNILILLYFNHFVVSLDHLFDARYLIPIAGMFLGNSLRGNVVGVSDFFNSIKHNEVSYINRLSFGAKKHEALMPYIRNSLLVSLRPTLASMVTIGIVTLPGMMTGLLLGGASPILAIKYQMAIMIGIYVSTMLTVSLSLFMSIYGGFDNYGLIKKQIFRNV</sequence>
<dbReference type="OrthoDB" id="148038at2157"/>
<gene>
    <name evidence="7" type="ordered locus">Mzhil_1260</name>
</gene>
<dbReference type="HOGENOM" id="CLU_076147_1_1_2"/>
<dbReference type="Proteomes" id="UP000006622">
    <property type="component" value="Chromosome"/>
</dbReference>
<dbReference type="GeneID" id="10822895"/>
<comment type="similarity">
    <text evidence="2">Belongs to the UPF0014 family.</text>
</comment>
<proteinExistence type="inferred from homology"/>
<dbReference type="GO" id="GO:0005886">
    <property type="term" value="C:plasma membrane"/>
    <property type="evidence" value="ECO:0007669"/>
    <property type="project" value="TreeGrafter"/>
</dbReference>
<feature type="transmembrane region" description="Helical" evidence="6">
    <location>
        <begin position="6"/>
        <end position="27"/>
    </location>
</feature>
<name>F7XN05_METZD</name>
<evidence type="ECO:0000256" key="4">
    <source>
        <dbReference type="ARBA" id="ARBA00022989"/>
    </source>
</evidence>
<keyword evidence="5 6" id="KW-0472">Membrane</keyword>
<accession>F7XN05</accession>
<dbReference type="InterPro" id="IPR005226">
    <property type="entry name" value="UPF0014_fam"/>
</dbReference>
<dbReference type="Pfam" id="PF03649">
    <property type="entry name" value="UPF0014"/>
    <property type="match status" value="1"/>
</dbReference>
<evidence type="ECO:0000256" key="2">
    <source>
        <dbReference type="ARBA" id="ARBA00005268"/>
    </source>
</evidence>
<keyword evidence="8" id="KW-1185">Reference proteome</keyword>
<reference evidence="7 8" key="1">
    <citation type="submission" date="2010-07" db="EMBL/GenBank/DDBJ databases">
        <title>The complete genome of Methanosalsum zhilinae DSM 4017.</title>
        <authorList>
            <consortium name="US DOE Joint Genome Institute (JGI-PGF)"/>
            <person name="Lucas S."/>
            <person name="Copeland A."/>
            <person name="Lapidus A."/>
            <person name="Glavina del Rio T."/>
            <person name="Dalin E."/>
            <person name="Tice H."/>
            <person name="Bruce D."/>
            <person name="Goodwin L."/>
            <person name="Pitluck S."/>
            <person name="Kyrpides N."/>
            <person name="Mavromatis K."/>
            <person name="Ovchinnikova G."/>
            <person name="Daligault H."/>
            <person name="Detter J.C."/>
            <person name="Han C."/>
            <person name="Tapia R."/>
            <person name="Larimer F."/>
            <person name="Land M."/>
            <person name="Hauser L."/>
            <person name="Markowitz V."/>
            <person name="Cheng J.-F."/>
            <person name="Hugenholtz P."/>
            <person name="Woyke T."/>
            <person name="Wu D."/>
            <person name="Spring S."/>
            <person name="Schueler E."/>
            <person name="Brambilla E."/>
            <person name="Klenk H.-P."/>
            <person name="Eisen J.A."/>
        </authorList>
    </citation>
    <scope>NUCLEOTIDE SEQUENCE [LARGE SCALE GENOMIC DNA]</scope>
    <source>
        <strain evidence="8">DSM 4017 / NBRC 107636 / OCM 62 / WeN5</strain>
    </source>
</reference>
<keyword evidence="4 6" id="KW-1133">Transmembrane helix</keyword>
<dbReference type="STRING" id="679901.Mzhil_1260"/>
<evidence type="ECO:0000313" key="8">
    <source>
        <dbReference type="Proteomes" id="UP000006622"/>
    </source>
</evidence>
<organism evidence="7 8">
    <name type="scientific">Methanosalsum zhilinae (strain DSM 4017 / NBRC 107636 / OCM 62 / WeN5)</name>
    <name type="common">Methanohalophilus zhilinae</name>
    <dbReference type="NCBI Taxonomy" id="679901"/>
    <lineage>
        <taxon>Archaea</taxon>
        <taxon>Methanobacteriati</taxon>
        <taxon>Methanobacteriota</taxon>
        <taxon>Stenosarchaea group</taxon>
        <taxon>Methanomicrobia</taxon>
        <taxon>Methanosarcinales</taxon>
        <taxon>Methanosarcinaceae</taxon>
        <taxon>Methanosalsum</taxon>
    </lineage>
</organism>
<feature type="transmembrane region" description="Helical" evidence="6">
    <location>
        <begin position="39"/>
        <end position="58"/>
    </location>
</feature>
<evidence type="ECO:0000256" key="3">
    <source>
        <dbReference type="ARBA" id="ARBA00022692"/>
    </source>
</evidence>
<comment type="subcellular location">
    <subcellularLocation>
        <location evidence="1">Membrane</location>
        <topology evidence="1">Multi-pass membrane protein</topology>
    </subcellularLocation>
</comment>
<evidence type="ECO:0000256" key="1">
    <source>
        <dbReference type="ARBA" id="ARBA00004141"/>
    </source>
</evidence>
<evidence type="ECO:0000256" key="6">
    <source>
        <dbReference type="SAM" id="Phobius"/>
    </source>
</evidence>
<dbReference type="AlphaFoldDB" id="F7XN05"/>
<dbReference type="PANTHER" id="PTHR30028">
    <property type="entry name" value="UPF0014 INNER MEMBRANE PROTEIN YBBM-RELATED"/>
    <property type="match status" value="1"/>
</dbReference>
<keyword evidence="3 6" id="KW-0812">Transmembrane</keyword>